<evidence type="ECO:0000313" key="1">
    <source>
        <dbReference type="EMBL" id="KAJ1124327.1"/>
    </source>
</evidence>
<keyword evidence="2" id="KW-1185">Reference proteome</keyword>
<dbReference type="AlphaFoldDB" id="A0AAV7PAC9"/>
<sequence length="124" mass="12685">MAWIVGLSLPTLLDWGLRGLELVPSGLEAGGRRKAPVQSWAGLLVVLPSAVLVLRNQASVVADCEELEAVLEGLLCRVTAALVATVSWPGASAQDGCAVGLWAAGAGGVSAGERSGVGWSPQRR</sequence>
<reference evidence="1" key="1">
    <citation type="journal article" date="2022" name="bioRxiv">
        <title>Sequencing and chromosome-scale assembly of the giantPleurodeles waltlgenome.</title>
        <authorList>
            <person name="Brown T."/>
            <person name="Elewa A."/>
            <person name="Iarovenko S."/>
            <person name="Subramanian E."/>
            <person name="Araus A.J."/>
            <person name="Petzold A."/>
            <person name="Susuki M."/>
            <person name="Suzuki K.-i.T."/>
            <person name="Hayashi T."/>
            <person name="Toyoda A."/>
            <person name="Oliveira C."/>
            <person name="Osipova E."/>
            <person name="Leigh N.D."/>
            <person name="Simon A."/>
            <person name="Yun M.H."/>
        </authorList>
    </citation>
    <scope>NUCLEOTIDE SEQUENCE</scope>
    <source>
        <strain evidence="1">20211129_DDA</strain>
        <tissue evidence="1">Liver</tissue>
    </source>
</reference>
<proteinExistence type="predicted"/>
<organism evidence="1 2">
    <name type="scientific">Pleurodeles waltl</name>
    <name type="common">Iberian ribbed newt</name>
    <dbReference type="NCBI Taxonomy" id="8319"/>
    <lineage>
        <taxon>Eukaryota</taxon>
        <taxon>Metazoa</taxon>
        <taxon>Chordata</taxon>
        <taxon>Craniata</taxon>
        <taxon>Vertebrata</taxon>
        <taxon>Euteleostomi</taxon>
        <taxon>Amphibia</taxon>
        <taxon>Batrachia</taxon>
        <taxon>Caudata</taxon>
        <taxon>Salamandroidea</taxon>
        <taxon>Salamandridae</taxon>
        <taxon>Pleurodelinae</taxon>
        <taxon>Pleurodeles</taxon>
    </lineage>
</organism>
<name>A0AAV7PAC9_PLEWA</name>
<protein>
    <submittedName>
        <fullName evidence="1">Uncharacterized protein</fullName>
    </submittedName>
</protein>
<evidence type="ECO:0000313" key="2">
    <source>
        <dbReference type="Proteomes" id="UP001066276"/>
    </source>
</evidence>
<dbReference type="EMBL" id="JANPWB010000011">
    <property type="protein sequence ID" value="KAJ1124327.1"/>
    <property type="molecule type" value="Genomic_DNA"/>
</dbReference>
<gene>
    <name evidence="1" type="ORF">NDU88_002788</name>
</gene>
<dbReference type="Proteomes" id="UP001066276">
    <property type="component" value="Chromosome 7"/>
</dbReference>
<accession>A0AAV7PAC9</accession>
<comment type="caution">
    <text evidence="1">The sequence shown here is derived from an EMBL/GenBank/DDBJ whole genome shotgun (WGS) entry which is preliminary data.</text>
</comment>